<proteinExistence type="predicted"/>
<organism evidence="1 2">
    <name type="scientific">Candidatus Jettenia ecosi</name>
    <dbReference type="NCBI Taxonomy" id="2494326"/>
    <lineage>
        <taxon>Bacteria</taxon>
        <taxon>Pseudomonadati</taxon>
        <taxon>Planctomycetota</taxon>
        <taxon>Candidatus Brocadiia</taxon>
        <taxon>Candidatus Brocadiales</taxon>
        <taxon>Candidatus Brocadiaceae</taxon>
        <taxon>Candidatus Jettenia</taxon>
    </lineage>
</organism>
<dbReference type="EMBL" id="SULG01000091">
    <property type="protein sequence ID" value="TLD40601.1"/>
    <property type="molecule type" value="Genomic_DNA"/>
</dbReference>
<comment type="caution">
    <text evidence="1">The sequence shown here is derived from an EMBL/GenBank/DDBJ whole genome shotgun (WGS) entry which is preliminary data.</text>
</comment>
<reference evidence="1 2" key="1">
    <citation type="submission" date="2019-04" db="EMBL/GenBank/DDBJ databases">
        <title>Genome of a novel bacterium Candidatus Jettenia ecosi reconstructed from metagenome of an anammox bioreactor.</title>
        <authorList>
            <person name="Mardanov A.V."/>
            <person name="Beletsky A.V."/>
            <person name="Ravin N.V."/>
            <person name="Botchkova E.A."/>
            <person name="Litti Y.V."/>
            <person name="Nozhevnikova A.N."/>
        </authorList>
    </citation>
    <scope>NUCLEOTIDE SEQUENCE [LARGE SCALE GENOMIC DNA]</scope>
    <source>
        <strain evidence="1">J2</strain>
    </source>
</reference>
<protein>
    <submittedName>
        <fullName evidence="1">Uncharacterized protein</fullName>
    </submittedName>
</protein>
<dbReference type="Proteomes" id="UP000319783">
    <property type="component" value="Unassembled WGS sequence"/>
</dbReference>
<evidence type="ECO:0000313" key="2">
    <source>
        <dbReference type="Proteomes" id="UP000319783"/>
    </source>
</evidence>
<gene>
    <name evidence="1" type="ORF">JETT_3137</name>
</gene>
<evidence type="ECO:0000313" key="1">
    <source>
        <dbReference type="EMBL" id="TLD40601.1"/>
    </source>
</evidence>
<accession>A0A533QD73</accession>
<dbReference type="AlphaFoldDB" id="A0A533QD73"/>
<sequence>MRGNEKKYFIYVKCLKKEVCHSTPSIALFYKKLVTTQVVLQKQHK</sequence>
<name>A0A533QD73_9BACT</name>